<comment type="caution">
    <text evidence="2">The sequence shown here is derived from an EMBL/GenBank/DDBJ whole genome shotgun (WGS) entry which is preliminary data.</text>
</comment>
<dbReference type="Proteomes" id="UP000250870">
    <property type="component" value="Unassembled WGS sequence"/>
</dbReference>
<dbReference type="InterPro" id="IPR029044">
    <property type="entry name" value="Nucleotide-diphossugar_trans"/>
</dbReference>
<proteinExistence type="predicted"/>
<dbReference type="RefSeq" id="WP_113024413.1">
    <property type="nucleotide sequence ID" value="NZ_CAWNWQ010000001.1"/>
</dbReference>
<sequence>MAGISVITLTRYRPIEVRRAILSVQRQTESAAEHIVLVDGDRWIEESIKEFIDSSGIDRCKVHFVPRVSNDVSGPGRSSVLRNIGIHMAENPWIAFLDDDNEWLPNHLSSLKALAFQSDSPAVYSEVALLTTTGEPYLEHRWPWARTREEGEQKYWAYVEQRVLVPGSNVIHDRPEVRDVPVDTSAWLLDRDLLLSVPFHEKFSIDDARTLTSEDDKLFHSLLEREVRFACTYQPTLLYYLGGYSNSGATVRTGETIEWSNTE</sequence>
<dbReference type="InterPro" id="IPR001173">
    <property type="entry name" value="Glyco_trans_2-like"/>
</dbReference>
<dbReference type="AlphaFoldDB" id="A0A329VNY4"/>
<evidence type="ECO:0000313" key="2">
    <source>
        <dbReference type="EMBL" id="RAW93575.1"/>
    </source>
</evidence>
<dbReference type="EMBL" id="NSCI01000001">
    <property type="protein sequence ID" value="RAW93575.1"/>
    <property type="molecule type" value="Genomic_DNA"/>
</dbReference>
<reference evidence="2 3" key="1">
    <citation type="journal article" date="2018" name="Int. J. Syst. Evol. Microbiol.">
        <title>Whole-genome-based revisit of Photorhabdus phylogeny: proposal for the elevation of most Photorhabdus subspecies to the species level and description of one novel species Photorhabdus bodei sp. nov., and one novel subspecies Photorhabdus laumondii subsp. clarkei subsp. nov.</title>
        <authorList>
            <person name="Machado R.A.R."/>
            <person name="Wuthrich D."/>
            <person name="Kuhnert P."/>
            <person name="Arce C.C.M."/>
            <person name="Thonen L."/>
            <person name="Ruiz C."/>
            <person name="Zhang X."/>
            <person name="Robert C.A.M."/>
            <person name="Karimi J."/>
            <person name="Kamali S."/>
            <person name="Ma J."/>
            <person name="Bruggmann R."/>
            <person name="Erb M."/>
        </authorList>
    </citation>
    <scope>NUCLEOTIDE SEQUENCE [LARGE SCALE GENOMIC DNA]</scope>
    <source>
        <strain evidence="2 3">BOJ-47</strain>
    </source>
</reference>
<organism evidence="2 3">
    <name type="scientific">Photorhabdus laumondii subsp. clarkei</name>
    <dbReference type="NCBI Taxonomy" id="2029685"/>
    <lineage>
        <taxon>Bacteria</taxon>
        <taxon>Pseudomonadati</taxon>
        <taxon>Pseudomonadota</taxon>
        <taxon>Gammaproteobacteria</taxon>
        <taxon>Enterobacterales</taxon>
        <taxon>Morganellaceae</taxon>
        <taxon>Photorhabdus</taxon>
    </lineage>
</organism>
<evidence type="ECO:0000259" key="1">
    <source>
        <dbReference type="Pfam" id="PF00535"/>
    </source>
</evidence>
<dbReference type="Pfam" id="PF00535">
    <property type="entry name" value="Glycos_transf_2"/>
    <property type="match status" value="1"/>
</dbReference>
<evidence type="ECO:0000313" key="3">
    <source>
        <dbReference type="Proteomes" id="UP000250870"/>
    </source>
</evidence>
<dbReference type="Gene3D" id="3.90.550.10">
    <property type="entry name" value="Spore Coat Polysaccharide Biosynthesis Protein SpsA, Chain A"/>
    <property type="match status" value="1"/>
</dbReference>
<name>A0A329VNY4_9GAMM</name>
<feature type="domain" description="Glycosyltransferase 2-like" evidence="1">
    <location>
        <begin position="5"/>
        <end position="118"/>
    </location>
</feature>
<dbReference type="SUPFAM" id="SSF53448">
    <property type="entry name" value="Nucleotide-diphospho-sugar transferases"/>
    <property type="match status" value="1"/>
</dbReference>
<dbReference type="CDD" id="cd00761">
    <property type="entry name" value="Glyco_tranf_GTA_type"/>
    <property type="match status" value="1"/>
</dbReference>
<accession>A0A329VNY4</accession>
<protein>
    <submittedName>
        <fullName evidence="2">SpcF</fullName>
    </submittedName>
</protein>
<gene>
    <name evidence="2" type="ORF">CKY01_01230</name>
</gene>